<feature type="transmembrane region" description="Helical" evidence="1">
    <location>
        <begin position="15"/>
        <end position="33"/>
    </location>
</feature>
<proteinExistence type="predicted"/>
<evidence type="ECO:0000256" key="1">
    <source>
        <dbReference type="SAM" id="Phobius"/>
    </source>
</evidence>
<keyword evidence="3" id="KW-1185">Reference proteome</keyword>
<protein>
    <submittedName>
        <fullName evidence="2">Cyd operon protein YbgE</fullName>
    </submittedName>
</protein>
<reference evidence="2 3" key="1">
    <citation type="journal article" date="2017" name="Nat. Microbiol.">
        <title>Natural product diversity associated with the nematode symbionts Photorhabdus and Xenorhabdus.</title>
        <authorList>
            <person name="Tobias N.J."/>
            <person name="Wolff H."/>
            <person name="Djahanschiri B."/>
            <person name="Grundmann F."/>
            <person name="Kronenwerth M."/>
            <person name="Shi Y.M."/>
            <person name="Simonyi S."/>
            <person name="Grun P."/>
            <person name="Shapiro-Ilan D."/>
            <person name="Pidot S.J."/>
            <person name="Stinear T.P."/>
            <person name="Ebersberger I."/>
            <person name="Bode H.B."/>
        </authorList>
    </citation>
    <scope>NUCLEOTIDE SEQUENCE [LARGE SCALE GENOMIC DNA]</scope>
    <source>
        <strain evidence="2 3">DSM 17904</strain>
    </source>
</reference>
<evidence type="ECO:0000313" key="2">
    <source>
        <dbReference type="EMBL" id="PHM65989.1"/>
    </source>
</evidence>
<dbReference type="RefSeq" id="WP_099124640.1">
    <property type="nucleotide sequence ID" value="NZ_CAWNRH010000013.1"/>
</dbReference>
<feature type="transmembrane region" description="Helical" evidence="1">
    <location>
        <begin position="45"/>
        <end position="66"/>
    </location>
</feature>
<keyword evidence="1" id="KW-1133">Transmembrane helix</keyword>
<name>A0A2D0KRE0_9GAMM</name>
<feature type="transmembrane region" description="Helical" evidence="1">
    <location>
        <begin position="72"/>
        <end position="95"/>
    </location>
</feature>
<organism evidence="2 3">
    <name type="scientific">Xenorhabdus stockiae</name>
    <dbReference type="NCBI Taxonomy" id="351614"/>
    <lineage>
        <taxon>Bacteria</taxon>
        <taxon>Pseudomonadati</taxon>
        <taxon>Pseudomonadota</taxon>
        <taxon>Gammaproteobacteria</taxon>
        <taxon>Enterobacterales</taxon>
        <taxon>Morganellaceae</taxon>
        <taxon>Xenorhabdus</taxon>
    </lineage>
</organism>
<keyword evidence="1" id="KW-0812">Transmembrane</keyword>
<keyword evidence="1" id="KW-0472">Membrane</keyword>
<gene>
    <name evidence="2" type="ORF">Xsto_01492</name>
</gene>
<dbReference type="AlphaFoldDB" id="A0A2D0KRE0"/>
<dbReference type="InterPro" id="IPR011846">
    <property type="entry name" value="Cyd_oper_YbgE"/>
</dbReference>
<dbReference type="Pfam" id="PF09600">
    <property type="entry name" value="Cyd_oper_YbgE"/>
    <property type="match status" value="1"/>
</dbReference>
<dbReference type="NCBIfam" id="TIGR02112">
    <property type="entry name" value="cyd_oper_ybgE"/>
    <property type="match status" value="1"/>
</dbReference>
<comment type="caution">
    <text evidence="2">The sequence shown here is derived from an EMBL/GenBank/DDBJ whole genome shotgun (WGS) entry which is preliminary data.</text>
</comment>
<accession>A0A2D0KRE0</accession>
<dbReference type="Proteomes" id="UP000222366">
    <property type="component" value="Unassembled WGS sequence"/>
</dbReference>
<sequence>MLVDRLYQLIMNKGLLRALILIMALGLAFCILWDPTRFAWNTSSLMIWQGILLIWAICSGVIFGVGFNPKHFVWRLFFHPLPALLILIFGLYHFFK</sequence>
<dbReference type="NCBIfam" id="NF007881">
    <property type="entry name" value="PRK10588.1"/>
    <property type="match status" value="1"/>
</dbReference>
<dbReference type="EMBL" id="NJAJ01000011">
    <property type="protein sequence ID" value="PHM65989.1"/>
    <property type="molecule type" value="Genomic_DNA"/>
</dbReference>
<evidence type="ECO:0000313" key="3">
    <source>
        <dbReference type="Proteomes" id="UP000222366"/>
    </source>
</evidence>